<dbReference type="GO" id="GO:0035718">
    <property type="term" value="F:macrophage migration inhibitory factor binding"/>
    <property type="evidence" value="ECO:0007669"/>
    <property type="project" value="InterPro"/>
</dbReference>
<evidence type="ECO:0000256" key="3">
    <source>
        <dbReference type="ARBA" id="ARBA00022737"/>
    </source>
</evidence>
<evidence type="ECO:0000256" key="5">
    <source>
        <dbReference type="PIRSR" id="PIRSR001992-1"/>
    </source>
</evidence>
<keyword evidence="9" id="KW-1185">Reference proteome</keyword>
<dbReference type="GO" id="GO:0019882">
    <property type="term" value="P:antigen processing and presentation"/>
    <property type="evidence" value="ECO:0007669"/>
    <property type="project" value="InterPro"/>
</dbReference>
<dbReference type="OrthoDB" id="406800at2759"/>
<dbReference type="AlphaFoldDB" id="A0A9Q1DTS4"/>
<sequence length="178" mass="20231">MTLSNEDSKKSTPMRKLENTVTVSLEKQVKDLLQDDQLPQFNETFLANLQALKSQMQDSDWMGFESWVRHWLIFQMAQQNPPEPTPTPAAASGLQTKCQLEAGGAQRIGFYRPQCDEQGNYKPMQCWHSTGFCWCVDRNGEVIPGTSVRGKPMCEGRTAERKMAMPSLTRLMKDMGEH</sequence>
<reference evidence="8" key="1">
    <citation type="journal article" date="2023" name="Science">
        <title>Genome structures resolve the early diversification of teleost fishes.</title>
        <authorList>
            <person name="Parey E."/>
            <person name="Louis A."/>
            <person name="Montfort J."/>
            <person name="Bouchez O."/>
            <person name="Roques C."/>
            <person name="Iampietro C."/>
            <person name="Lluch J."/>
            <person name="Castinel A."/>
            <person name="Donnadieu C."/>
            <person name="Desvignes T."/>
            <person name="Floi Bucao C."/>
            <person name="Jouanno E."/>
            <person name="Wen M."/>
            <person name="Mejri S."/>
            <person name="Dirks R."/>
            <person name="Jansen H."/>
            <person name="Henkel C."/>
            <person name="Chen W.J."/>
            <person name="Zahm M."/>
            <person name="Cabau C."/>
            <person name="Klopp C."/>
            <person name="Thompson A.W."/>
            <person name="Robinson-Rechavi M."/>
            <person name="Braasch I."/>
            <person name="Lecointre G."/>
            <person name="Bobe J."/>
            <person name="Postlethwait J.H."/>
            <person name="Berthelot C."/>
            <person name="Roest Crollius H."/>
            <person name="Guiguen Y."/>
        </authorList>
    </citation>
    <scope>NUCLEOTIDE SEQUENCE</scope>
    <source>
        <strain evidence="8">Concon-B</strain>
    </source>
</reference>
<evidence type="ECO:0000256" key="2">
    <source>
        <dbReference type="ARBA" id="ARBA00022525"/>
    </source>
</evidence>
<dbReference type="Pfam" id="PF08831">
    <property type="entry name" value="MHCassoc_trimer"/>
    <property type="match status" value="1"/>
</dbReference>
<dbReference type="PIRSF" id="PIRSF001992">
    <property type="entry name" value="CD74_antigen"/>
    <property type="match status" value="1"/>
</dbReference>
<dbReference type="PANTHER" id="PTHR12352:SF3">
    <property type="entry name" value="NIDOGEN-2"/>
    <property type="match status" value="1"/>
</dbReference>
<dbReference type="PROSITE" id="PS51162">
    <property type="entry name" value="THYROGLOBULIN_1_2"/>
    <property type="match status" value="1"/>
</dbReference>
<dbReference type="GO" id="GO:0005615">
    <property type="term" value="C:extracellular space"/>
    <property type="evidence" value="ECO:0007669"/>
    <property type="project" value="TreeGrafter"/>
</dbReference>
<gene>
    <name evidence="8" type="ORF">COCON_G00041100</name>
</gene>
<dbReference type="CDD" id="cd00191">
    <property type="entry name" value="TY"/>
    <property type="match status" value="1"/>
</dbReference>
<dbReference type="InterPro" id="IPR036613">
    <property type="entry name" value="MHCII_invariant_trimer_sf"/>
</dbReference>
<feature type="disulfide bond" evidence="5">
    <location>
        <begin position="135"/>
        <end position="154"/>
    </location>
</feature>
<evidence type="ECO:0000256" key="1">
    <source>
        <dbReference type="ARBA" id="ARBA00004613"/>
    </source>
</evidence>
<accession>A0A9Q1DTS4</accession>
<comment type="caution">
    <text evidence="8">The sequence shown here is derived from an EMBL/GenBank/DDBJ whole genome shotgun (WGS) entry which is preliminary data.</text>
</comment>
<dbReference type="InterPro" id="IPR043530">
    <property type="entry name" value="CD74_antigen"/>
</dbReference>
<protein>
    <recommendedName>
        <fullName evidence="7">Thyroglobulin type-1 domain-containing protein</fullName>
    </recommendedName>
</protein>
<dbReference type="InterPro" id="IPR051950">
    <property type="entry name" value="Dev_reg/Prot_inhib"/>
</dbReference>
<dbReference type="SUPFAM" id="SSF48305">
    <property type="entry name" value="Class II MHC-associated invariant chain ectoplasmic trimerization domain"/>
    <property type="match status" value="1"/>
</dbReference>
<feature type="disulfide bond" evidence="5">
    <location>
        <begin position="98"/>
        <end position="115"/>
    </location>
</feature>
<proteinExistence type="predicted"/>
<feature type="disulfide bond" evidence="5 6">
    <location>
        <begin position="126"/>
        <end position="133"/>
    </location>
</feature>
<evidence type="ECO:0000259" key="7">
    <source>
        <dbReference type="PROSITE" id="PS51162"/>
    </source>
</evidence>
<dbReference type="SMART" id="SM00211">
    <property type="entry name" value="TY"/>
    <property type="match status" value="1"/>
</dbReference>
<evidence type="ECO:0000313" key="9">
    <source>
        <dbReference type="Proteomes" id="UP001152803"/>
    </source>
</evidence>
<comment type="subcellular location">
    <subcellularLocation>
        <location evidence="1">Secreted</location>
    </subcellularLocation>
</comment>
<dbReference type="PANTHER" id="PTHR12352">
    <property type="entry name" value="SECRETED MODULAR CALCIUM-BINDING PROTEIN"/>
    <property type="match status" value="1"/>
</dbReference>
<dbReference type="InterPro" id="IPR011988">
    <property type="entry name" value="MHC_II-assoc_invariant_trimer"/>
</dbReference>
<keyword evidence="4 5" id="KW-1015">Disulfide bond</keyword>
<dbReference type="Gene3D" id="4.10.800.10">
    <property type="entry name" value="Thyroglobulin type-1"/>
    <property type="match status" value="1"/>
</dbReference>
<dbReference type="InterPro" id="IPR036857">
    <property type="entry name" value="Thyroglobulin_1_sf"/>
</dbReference>
<dbReference type="SUPFAM" id="SSF57610">
    <property type="entry name" value="Thyroglobulin type-1 domain"/>
    <property type="match status" value="1"/>
</dbReference>
<dbReference type="Proteomes" id="UP001152803">
    <property type="component" value="Unassembled WGS sequence"/>
</dbReference>
<comment type="caution">
    <text evidence="6">Lacks conserved residue(s) required for the propagation of feature annotation.</text>
</comment>
<dbReference type="Gene3D" id="1.10.870.10">
    <property type="entry name" value="MHC class II-associated invariant chain, trimerisation domain"/>
    <property type="match status" value="1"/>
</dbReference>
<keyword evidence="2" id="KW-0964">Secreted</keyword>
<dbReference type="GO" id="GO:0070206">
    <property type="term" value="P:protein trimerization"/>
    <property type="evidence" value="ECO:0007669"/>
    <property type="project" value="InterPro"/>
</dbReference>
<feature type="domain" description="Thyroglobulin type-1" evidence="7">
    <location>
        <begin position="95"/>
        <end position="154"/>
    </location>
</feature>
<dbReference type="Pfam" id="PF00086">
    <property type="entry name" value="Thyroglobulin_1"/>
    <property type="match status" value="1"/>
</dbReference>
<name>A0A9Q1DTS4_CONCO</name>
<dbReference type="EMBL" id="JAFJMO010000003">
    <property type="protein sequence ID" value="KAJ8281591.1"/>
    <property type="molecule type" value="Genomic_DNA"/>
</dbReference>
<dbReference type="PROSITE" id="PS00484">
    <property type="entry name" value="THYROGLOBULIN_1_1"/>
    <property type="match status" value="1"/>
</dbReference>
<keyword evidence="3" id="KW-0677">Repeat</keyword>
<dbReference type="GO" id="GO:0016020">
    <property type="term" value="C:membrane"/>
    <property type="evidence" value="ECO:0007669"/>
    <property type="project" value="InterPro"/>
</dbReference>
<organism evidence="8 9">
    <name type="scientific">Conger conger</name>
    <name type="common">Conger eel</name>
    <name type="synonym">Muraena conger</name>
    <dbReference type="NCBI Taxonomy" id="82655"/>
    <lineage>
        <taxon>Eukaryota</taxon>
        <taxon>Metazoa</taxon>
        <taxon>Chordata</taxon>
        <taxon>Craniata</taxon>
        <taxon>Vertebrata</taxon>
        <taxon>Euteleostomi</taxon>
        <taxon>Actinopterygii</taxon>
        <taxon>Neopterygii</taxon>
        <taxon>Teleostei</taxon>
        <taxon>Anguilliformes</taxon>
        <taxon>Congridae</taxon>
        <taxon>Conger</taxon>
    </lineage>
</organism>
<dbReference type="GO" id="GO:0042289">
    <property type="term" value="F:MHC class II protein binding"/>
    <property type="evidence" value="ECO:0007669"/>
    <property type="project" value="InterPro"/>
</dbReference>
<dbReference type="InterPro" id="IPR000716">
    <property type="entry name" value="Thyroglobulin_1"/>
</dbReference>
<evidence type="ECO:0000256" key="4">
    <source>
        <dbReference type="ARBA" id="ARBA00023157"/>
    </source>
</evidence>
<evidence type="ECO:0000313" key="8">
    <source>
        <dbReference type="EMBL" id="KAJ8281591.1"/>
    </source>
</evidence>
<evidence type="ECO:0000256" key="6">
    <source>
        <dbReference type="PROSITE-ProRule" id="PRU00500"/>
    </source>
</evidence>